<evidence type="ECO:0000313" key="3">
    <source>
        <dbReference type="Proteomes" id="UP001172708"/>
    </source>
</evidence>
<proteinExistence type="predicted"/>
<dbReference type="EMBL" id="JAUHQA010000001">
    <property type="protein sequence ID" value="MDN4481259.1"/>
    <property type="molecule type" value="Genomic_DNA"/>
</dbReference>
<keyword evidence="3" id="KW-1185">Reference proteome</keyword>
<protein>
    <submittedName>
        <fullName evidence="2">Uncharacterized protein</fullName>
    </submittedName>
</protein>
<dbReference type="RefSeq" id="WP_301142827.1">
    <property type="nucleotide sequence ID" value="NZ_JAUHQA010000001.1"/>
</dbReference>
<feature type="region of interest" description="Disordered" evidence="1">
    <location>
        <begin position="91"/>
        <end position="118"/>
    </location>
</feature>
<name>A0ABT8GIK7_9MICO</name>
<accession>A0ABT8GIK7</accession>
<reference evidence="2" key="1">
    <citation type="submission" date="2023-06" db="EMBL/GenBank/DDBJ databases">
        <title>Egi l300058.</title>
        <authorList>
            <person name="Gao L."/>
            <person name="Fang B.-Z."/>
            <person name="Li W.-J."/>
        </authorList>
    </citation>
    <scope>NUCLEOTIDE SEQUENCE</scope>
    <source>
        <strain evidence="2">EGI L300058</strain>
    </source>
</reference>
<comment type="caution">
    <text evidence="2">The sequence shown here is derived from an EMBL/GenBank/DDBJ whole genome shotgun (WGS) entry which is preliminary data.</text>
</comment>
<evidence type="ECO:0000313" key="2">
    <source>
        <dbReference type="EMBL" id="MDN4481259.1"/>
    </source>
</evidence>
<sequence length="145" mass="15505">MTPSTDLESRTYFSTLDGALADFELPLGAVDKARAAVRALDFEHVFIPSSRDHVALERAGQTTPVAYITRTFVAIHPPDGVRDWVQIAEPESVPPAPADAGARSGIRRASPRRRAAAEPARAQAVATCPSCYTNLPSTGVCDWCG</sequence>
<dbReference type="Proteomes" id="UP001172708">
    <property type="component" value="Unassembled WGS sequence"/>
</dbReference>
<feature type="compositionally biased region" description="Basic residues" evidence="1">
    <location>
        <begin position="105"/>
        <end position="114"/>
    </location>
</feature>
<evidence type="ECO:0000256" key="1">
    <source>
        <dbReference type="SAM" id="MobiDB-lite"/>
    </source>
</evidence>
<organism evidence="2 3">
    <name type="scientific">Demequina muriae</name>
    <dbReference type="NCBI Taxonomy" id="3051664"/>
    <lineage>
        <taxon>Bacteria</taxon>
        <taxon>Bacillati</taxon>
        <taxon>Actinomycetota</taxon>
        <taxon>Actinomycetes</taxon>
        <taxon>Micrococcales</taxon>
        <taxon>Demequinaceae</taxon>
        <taxon>Demequina</taxon>
    </lineage>
</organism>
<gene>
    <name evidence="2" type="ORF">QQX02_10015</name>
</gene>